<dbReference type="EMBL" id="BSXV01000071">
    <property type="protein sequence ID" value="GME87290.1"/>
    <property type="molecule type" value="Genomic_DNA"/>
</dbReference>
<name>A0ACB5TEG4_CANBO</name>
<evidence type="ECO:0000313" key="1">
    <source>
        <dbReference type="EMBL" id="GME87290.1"/>
    </source>
</evidence>
<reference evidence="1" key="1">
    <citation type="submission" date="2023-04" db="EMBL/GenBank/DDBJ databases">
        <title>Candida boidinii NBRC 1967.</title>
        <authorList>
            <person name="Ichikawa N."/>
            <person name="Sato H."/>
            <person name="Tonouchi N."/>
        </authorList>
    </citation>
    <scope>NUCLEOTIDE SEQUENCE</scope>
    <source>
        <strain evidence="1">NBRC 1967</strain>
    </source>
</reference>
<accession>A0ACB5TEG4</accession>
<gene>
    <name evidence="1" type="ORF">Cboi01_000028900</name>
</gene>
<proteinExistence type="predicted"/>
<organism evidence="1 2">
    <name type="scientific">Candida boidinii</name>
    <name type="common">Yeast</name>
    <dbReference type="NCBI Taxonomy" id="5477"/>
    <lineage>
        <taxon>Eukaryota</taxon>
        <taxon>Fungi</taxon>
        <taxon>Dikarya</taxon>
        <taxon>Ascomycota</taxon>
        <taxon>Saccharomycotina</taxon>
        <taxon>Pichiomycetes</taxon>
        <taxon>Pichiales</taxon>
        <taxon>Pichiaceae</taxon>
        <taxon>Ogataea</taxon>
        <taxon>Ogataea/Candida clade</taxon>
    </lineage>
</organism>
<dbReference type="Proteomes" id="UP001165101">
    <property type="component" value="Unassembled WGS sequence"/>
</dbReference>
<sequence length="1617" mass="180550">MSNRLEDNKSPYDSMTFGNPLSLRVDGAIGAMSVSPCGRDAVLAGRRGLFVIDLDDPHAIPRWLHHTTSWEVADVQWSPHPSKPSWVVSTSNQKAMVWNLARSSHNAIEHFLHWHTRAITDINFHPDHPEILATCSVDTSILSWDMRAPKKPVHQWAEFNASATQVKWNYMDPNILASSHDNYFYVWDVRKGAIPITKIVAHSARVNGIDWSRNSASKIISCSNDETVKFWDYNKDMNEPQYTIRTNFPVNRARHVPFGDYCCGIMPLRGGDNSIYIVDYKDQKGESPLIPVHTFKGHSEPVKEFLWRSRHTLNSSVDDREFQLVTWSKDCDLRLWPVDDSIYRKLNYVKNKPLPDGKKLIDFKYRTYGNEPIDPNIKINGDAFAINKRRTNSSDIGASNPYSLQFNHINWISGVRMGESAFANTIDDPNSFGFGNSNGNTQLANLGEEVSNVGHKFPKLRFERISVSTGKLVISLNGPWSSTNKDELIFLRVEANFPKDYPSKDAVPRFTLEKTRELTDEVYDKVTGKLNEIATFYCSRKEFCFEPCLRFLLGEKIDLEKLGAEEAELNNDEGNEEDDTTFFQDSEEEEEEEEGDGEYSQEFGENSDKKKKKGNRRKITYDDDDDEDVVVIGVEEASEKSEDDSNDVDANDTNEDKPKNVINRVPGFDSTPIPKGCGAVWTPSGHLVCFFIPKEEKKDQTIRFGKQGFSLASKKKRKNGSEFGKDGISNSAYSEDGGESRKSKSYIGDNDTADGSSNINNGDESDYDDDDDDNEDDDDDEDEDSTDDNSDIDESDSDDMFANNLGISQYNKSAYRMPSGIMSAFGTRQGFFGKRAFGGGGTGSGAGGGILGGGGGGGTLNDTNGSGLGATTEKSHGTILSKGADKPNKNLVKIYDFQHLIPSKMELALEYRLLGDLPSELAKHNAQVAAKYQYWEISDCWKILQVLLVKDVTTDDRFDNEEIKLLMQSDLGNKLFASNKAQVVPGKNFRFYWGMHPFGFRWLAKEIINYYIKLNNIQMVAMLSCILHEHARNKHKPTIPIQTPYDLSELNYSRQGSVSSSVFVRNSVSFDKHRSSVLSIDSNSTVNSSIQPVSYIPHSASFGNNAHTGNTLINANAGSPSVNGITIPSRFVNNTGLPNRISSVATIGSYEGSFKSASPERSNTYFARNIRQQSFSYTPDNFNFSSPVQMPSTPIGLSINNNVNNSAGGLGTFNGSLSNGGPSGVINSGNGSVINHNQLYNTHHQHHPSISSISSKRHNAASLSTGYFNVPAGNNGITVSNKSPIVNNNTTGINNNNNNNNNISVNITTSRMPKVNITMMNIETLDLYDDVYCMPLLDDLDKRKLNVIRSEYASLLYYWGLPVNRVKILKFNYSDKVNTNGYEFNDSYSNGDNDNDININNNNNNNNNRNGIVTNFRNSFKINESESESERSGRGSNAIRSVNINFDNYGGPFRDQLVKIGWFELSIPEVDKNNRQVSSGDYFGATNGEFALKLPPGKNGNSNEVAVGTPSPPAVTTTPTTKDVDPKYEQMNKRTGSGSKAKFDWNKVMKKCQYCDLQVKRRIVVCTYCNHIQHASCAMSWWEQMKQTECPSGCGCQCLKHKLREFDEDNFLEFGFF</sequence>
<evidence type="ECO:0000313" key="2">
    <source>
        <dbReference type="Proteomes" id="UP001165101"/>
    </source>
</evidence>
<comment type="caution">
    <text evidence="1">The sequence shown here is derived from an EMBL/GenBank/DDBJ whole genome shotgun (WGS) entry which is preliminary data.</text>
</comment>
<protein>
    <submittedName>
        <fullName evidence="1">Unnamed protein product</fullName>
    </submittedName>
</protein>
<keyword evidence="2" id="KW-1185">Reference proteome</keyword>